<dbReference type="AlphaFoldDB" id="A0A401FS19"/>
<dbReference type="Proteomes" id="UP000288096">
    <property type="component" value="Unassembled WGS sequence"/>
</dbReference>
<feature type="domain" description="Pyridine nucleotide-disulphide oxidoreductase dimerisation" evidence="7">
    <location>
        <begin position="328"/>
        <end position="429"/>
    </location>
</feature>
<dbReference type="SUPFAM" id="SSF55424">
    <property type="entry name" value="FAD/NAD-linked reductases, dimerisation (C-terminal) domain"/>
    <property type="match status" value="1"/>
</dbReference>
<dbReference type="Gene3D" id="3.50.50.60">
    <property type="entry name" value="FAD/NAD(P)-binding domain"/>
    <property type="match status" value="2"/>
</dbReference>
<dbReference type="InterPro" id="IPR036188">
    <property type="entry name" value="FAD/NAD-bd_sf"/>
</dbReference>
<dbReference type="InterPro" id="IPR004099">
    <property type="entry name" value="Pyr_nucl-diS_OxRdtase_dimer"/>
</dbReference>
<dbReference type="InterPro" id="IPR050260">
    <property type="entry name" value="FAD-bd_OxRdtase"/>
</dbReference>
<dbReference type="RefSeq" id="WP_124327242.1">
    <property type="nucleotide sequence ID" value="NZ_BEXT01000001.1"/>
</dbReference>
<dbReference type="PRINTS" id="PR00411">
    <property type="entry name" value="PNDRDTASEI"/>
</dbReference>
<evidence type="ECO:0000256" key="6">
    <source>
        <dbReference type="ARBA" id="ARBA00023284"/>
    </source>
</evidence>
<evidence type="ECO:0000256" key="5">
    <source>
        <dbReference type="ARBA" id="ARBA00023002"/>
    </source>
</evidence>
<comment type="cofactor">
    <cofactor evidence="1">
        <name>FAD</name>
        <dbReference type="ChEBI" id="CHEBI:57692"/>
    </cofactor>
</comment>
<evidence type="ECO:0000256" key="1">
    <source>
        <dbReference type="ARBA" id="ARBA00001974"/>
    </source>
</evidence>
<dbReference type="PANTHER" id="PTHR43429:SF1">
    <property type="entry name" value="NAD(P)H SULFUR OXIDOREDUCTASE (COA-DEPENDENT)"/>
    <property type="match status" value="1"/>
</dbReference>
<sequence>MNFLIIGGDAAGMSAASRAKRNQPDLNVTVLEKTTDVSYSACGMPYNIADPDREIEDLVVRQAQVFREKQGIRLLTGHCAEKIRPADQTVSGTAADGSDFSFSYDHLLIATGASPIKPEIPGVDLPGVMVLKTLDEGRKIKAFLKAHPVRKAVIIGMGYIALEMCEALHERGIRVDMVKPRPRLLPWMEETLSGVVREELESNGVGVHDGHVIERIEQAEAGLKVACPDLTLEGELVLIAIGVTPNSRIAADAGITPGLSDAIAVNKALQTSAPNIFAAGDCADAVHVVTGEKTWIPLALRANRGGWAVADTVCGKKTELPGIVGTAVFKVFDLQVARTGLTSAEAEKAGFEPAEVMIKSRSRAHRHPNGAPIWVQMVGDRKSGRLLGAQMVGREGAAHRINAPAVALHTRMTVDQFSQSDLAYAPPFGPTWDPLLTAANQLLKKM</sequence>
<evidence type="ECO:0000259" key="8">
    <source>
        <dbReference type="Pfam" id="PF07992"/>
    </source>
</evidence>
<reference evidence="10" key="1">
    <citation type="submission" date="2017-11" db="EMBL/GenBank/DDBJ databases">
        <authorList>
            <person name="Watanabe M."/>
            <person name="Kojima H."/>
        </authorList>
    </citation>
    <scope>NUCLEOTIDE SEQUENCE [LARGE SCALE GENOMIC DNA]</scope>
    <source>
        <strain evidence="10">Tokyo 01</strain>
    </source>
</reference>
<dbReference type="Pfam" id="PF02852">
    <property type="entry name" value="Pyr_redox_dim"/>
    <property type="match status" value="1"/>
</dbReference>
<evidence type="ECO:0000259" key="7">
    <source>
        <dbReference type="Pfam" id="PF02852"/>
    </source>
</evidence>
<dbReference type="SUPFAM" id="SSF51905">
    <property type="entry name" value="FAD/NAD(P)-binding domain"/>
    <property type="match status" value="1"/>
</dbReference>
<comment type="caution">
    <text evidence="9">The sequence shown here is derived from an EMBL/GenBank/DDBJ whole genome shotgun (WGS) entry which is preliminary data.</text>
</comment>
<feature type="domain" description="FAD/NAD(P)-binding" evidence="8">
    <location>
        <begin position="2"/>
        <end position="302"/>
    </location>
</feature>
<keyword evidence="3" id="KW-0285">Flavoprotein</keyword>
<name>A0A401FS19_9BACT</name>
<evidence type="ECO:0000256" key="4">
    <source>
        <dbReference type="ARBA" id="ARBA00022827"/>
    </source>
</evidence>
<protein>
    <submittedName>
        <fullName evidence="9">Pyridine nucleotide-disulfide oxidoreductase</fullName>
    </submittedName>
</protein>
<evidence type="ECO:0000313" key="9">
    <source>
        <dbReference type="EMBL" id="GBC59756.1"/>
    </source>
</evidence>
<dbReference type="InterPro" id="IPR016156">
    <property type="entry name" value="FAD/NAD-linked_Rdtase_dimer_sf"/>
</dbReference>
<evidence type="ECO:0000256" key="3">
    <source>
        <dbReference type="ARBA" id="ARBA00022630"/>
    </source>
</evidence>
<keyword evidence="6" id="KW-0676">Redox-active center</keyword>
<dbReference type="Pfam" id="PF07992">
    <property type="entry name" value="Pyr_redox_2"/>
    <property type="match status" value="1"/>
</dbReference>
<proteinExistence type="inferred from homology"/>
<keyword evidence="4" id="KW-0274">FAD</keyword>
<organism evidence="9 10">
    <name type="scientific">Desulfonema ishimotonii</name>
    <dbReference type="NCBI Taxonomy" id="45657"/>
    <lineage>
        <taxon>Bacteria</taxon>
        <taxon>Pseudomonadati</taxon>
        <taxon>Thermodesulfobacteriota</taxon>
        <taxon>Desulfobacteria</taxon>
        <taxon>Desulfobacterales</taxon>
        <taxon>Desulfococcaceae</taxon>
        <taxon>Desulfonema</taxon>
    </lineage>
</organism>
<keyword evidence="10" id="KW-1185">Reference proteome</keyword>
<dbReference type="EMBL" id="BEXT01000001">
    <property type="protein sequence ID" value="GBC59756.1"/>
    <property type="molecule type" value="Genomic_DNA"/>
</dbReference>
<dbReference type="InterPro" id="IPR023753">
    <property type="entry name" value="FAD/NAD-binding_dom"/>
</dbReference>
<dbReference type="PANTHER" id="PTHR43429">
    <property type="entry name" value="PYRIDINE NUCLEOTIDE-DISULFIDE OXIDOREDUCTASE DOMAIN-CONTAINING"/>
    <property type="match status" value="1"/>
</dbReference>
<reference evidence="10" key="2">
    <citation type="submission" date="2019-01" db="EMBL/GenBank/DDBJ databases">
        <title>Genome sequence of Desulfonema ishimotonii strain Tokyo 01.</title>
        <authorList>
            <person name="Fukui M."/>
        </authorList>
    </citation>
    <scope>NUCLEOTIDE SEQUENCE [LARGE SCALE GENOMIC DNA]</scope>
    <source>
        <strain evidence="10">Tokyo 01</strain>
    </source>
</reference>
<gene>
    <name evidence="9" type="ORF">DENIS_0697</name>
</gene>
<comment type="similarity">
    <text evidence="2">Belongs to the class-III pyridine nucleotide-disulfide oxidoreductase family.</text>
</comment>
<dbReference type="OrthoDB" id="9769238at2"/>
<accession>A0A401FS19</accession>
<evidence type="ECO:0000256" key="2">
    <source>
        <dbReference type="ARBA" id="ARBA00009130"/>
    </source>
</evidence>
<dbReference type="PRINTS" id="PR00368">
    <property type="entry name" value="FADPNR"/>
</dbReference>
<keyword evidence="5" id="KW-0560">Oxidoreductase</keyword>
<evidence type="ECO:0000313" key="10">
    <source>
        <dbReference type="Proteomes" id="UP000288096"/>
    </source>
</evidence>
<dbReference type="GO" id="GO:0016491">
    <property type="term" value="F:oxidoreductase activity"/>
    <property type="evidence" value="ECO:0007669"/>
    <property type="project" value="UniProtKB-KW"/>
</dbReference>